<dbReference type="EMBL" id="OU900103">
    <property type="protein sequence ID" value="CAG9855091.1"/>
    <property type="molecule type" value="Genomic_DNA"/>
</dbReference>
<dbReference type="AlphaFoldDB" id="A0A9N9TBK6"/>
<evidence type="ECO:0000256" key="1">
    <source>
        <dbReference type="SAM" id="Phobius"/>
    </source>
</evidence>
<evidence type="ECO:0000313" key="4">
    <source>
        <dbReference type="Proteomes" id="UP001153712"/>
    </source>
</evidence>
<organism evidence="3 4">
    <name type="scientific">Phyllotreta striolata</name>
    <name type="common">Striped flea beetle</name>
    <name type="synonym">Crioceris striolata</name>
    <dbReference type="NCBI Taxonomy" id="444603"/>
    <lineage>
        <taxon>Eukaryota</taxon>
        <taxon>Metazoa</taxon>
        <taxon>Ecdysozoa</taxon>
        <taxon>Arthropoda</taxon>
        <taxon>Hexapoda</taxon>
        <taxon>Insecta</taxon>
        <taxon>Pterygota</taxon>
        <taxon>Neoptera</taxon>
        <taxon>Endopterygota</taxon>
        <taxon>Coleoptera</taxon>
        <taxon>Polyphaga</taxon>
        <taxon>Cucujiformia</taxon>
        <taxon>Chrysomeloidea</taxon>
        <taxon>Chrysomelidae</taxon>
        <taxon>Galerucinae</taxon>
        <taxon>Alticini</taxon>
        <taxon>Phyllotreta</taxon>
    </lineage>
</organism>
<reference evidence="3" key="1">
    <citation type="submission" date="2022-01" db="EMBL/GenBank/DDBJ databases">
        <authorList>
            <person name="King R."/>
        </authorList>
    </citation>
    <scope>NUCLEOTIDE SEQUENCE</scope>
</reference>
<keyword evidence="1" id="KW-0472">Membrane</keyword>
<dbReference type="Proteomes" id="UP001153712">
    <property type="component" value="Chromosome 10"/>
</dbReference>
<protein>
    <submittedName>
        <fullName evidence="3">Uncharacterized protein</fullName>
    </submittedName>
</protein>
<evidence type="ECO:0000313" key="3">
    <source>
        <dbReference type="EMBL" id="CAG9855091.1"/>
    </source>
</evidence>
<feature type="signal peptide" evidence="2">
    <location>
        <begin position="1"/>
        <end position="15"/>
    </location>
</feature>
<name>A0A9N9TBK6_PHYSR</name>
<keyword evidence="4" id="KW-1185">Reference proteome</keyword>
<accession>A0A9N9TBK6</accession>
<sequence>MSLTILAFTCTLILAWHILKTYICDPRDCPRVVEASYKDATQFFLLLLKFMINLFVRAVYDSSNNFEEMAADEFVKK</sequence>
<feature type="chain" id="PRO_5040365504" evidence="2">
    <location>
        <begin position="16"/>
        <end position="77"/>
    </location>
</feature>
<proteinExistence type="predicted"/>
<evidence type="ECO:0000256" key="2">
    <source>
        <dbReference type="SAM" id="SignalP"/>
    </source>
</evidence>
<keyword evidence="2" id="KW-0732">Signal</keyword>
<gene>
    <name evidence="3" type="ORF">PHYEVI_LOCUS1551</name>
</gene>
<keyword evidence="1" id="KW-0812">Transmembrane</keyword>
<feature type="transmembrane region" description="Helical" evidence="1">
    <location>
        <begin position="40"/>
        <end position="60"/>
    </location>
</feature>
<keyword evidence="1" id="KW-1133">Transmembrane helix</keyword>